<evidence type="ECO:0000313" key="4">
    <source>
        <dbReference type="Proteomes" id="UP000494161"/>
    </source>
</evidence>
<name>A0ABM8LQT4_9BURK</name>
<proteinExistence type="predicted"/>
<keyword evidence="4" id="KW-1185">Reference proteome</keyword>
<dbReference type="InterPro" id="IPR013762">
    <property type="entry name" value="Integrase-like_cat_sf"/>
</dbReference>
<dbReference type="SUPFAM" id="SSF56349">
    <property type="entry name" value="DNA breaking-rejoining enzymes"/>
    <property type="match status" value="1"/>
</dbReference>
<accession>A0ABM8LQT4</accession>
<gene>
    <name evidence="3" type="ORF">LMG7053_00838</name>
</gene>
<evidence type="ECO:0000256" key="1">
    <source>
        <dbReference type="ARBA" id="ARBA00023172"/>
    </source>
</evidence>
<comment type="caution">
    <text evidence="3">The sequence shown here is derived from an EMBL/GenBank/DDBJ whole genome shotgun (WGS) entry which is preliminary data.</text>
</comment>
<dbReference type="PROSITE" id="PS51898">
    <property type="entry name" value="TYR_RECOMBINASE"/>
    <property type="match status" value="1"/>
</dbReference>
<dbReference type="InterPro" id="IPR002104">
    <property type="entry name" value="Integrase_catalytic"/>
</dbReference>
<dbReference type="Gene3D" id="1.10.443.10">
    <property type="entry name" value="Intergrase catalytic core"/>
    <property type="match status" value="1"/>
</dbReference>
<keyword evidence="1" id="KW-0233">DNA recombination</keyword>
<evidence type="ECO:0000259" key="2">
    <source>
        <dbReference type="PROSITE" id="PS51898"/>
    </source>
</evidence>
<dbReference type="Proteomes" id="UP000494161">
    <property type="component" value="Unassembled WGS sequence"/>
</dbReference>
<reference evidence="3 4" key="1">
    <citation type="submission" date="2020-04" db="EMBL/GenBank/DDBJ databases">
        <authorList>
            <person name="De Canck E."/>
        </authorList>
    </citation>
    <scope>NUCLEOTIDE SEQUENCE [LARGE SCALE GENOMIC DNA]</scope>
    <source>
        <strain evidence="3 4">LMG 7053</strain>
    </source>
</reference>
<dbReference type="InterPro" id="IPR011010">
    <property type="entry name" value="DNA_brk_join_enz"/>
</dbReference>
<dbReference type="EMBL" id="CADILJ010000004">
    <property type="protein sequence ID" value="CAB3940893.1"/>
    <property type="molecule type" value="Genomic_DNA"/>
</dbReference>
<protein>
    <recommendedName>
        <fullName evidence="2">Tyr recombinase domain-containing protein</fullName>
    </recommendedName>
</protein>
<sequence>MKGKKPNKSVNYKVVRYFTPSSITASQTTENQGGSARKRFMSQPLTYQALLDNLNRQVEIQTINTQTAANRATVLRSFLRANRLNMDDVIGSEMRVNHIEALERFFNYLADEGKSNRDISNYRSMMRRWKEAVVELDTTEALNAGSQTPFQETLRSVIADLPVALVARRAGIPKDMLWGWLRGKIPRAGSARYLLRLENFFGLERNLLVNLSGMRPYGFKQTVGGTPAPVPFNQKIVELTKLQFCVKPDESSLLREQWNEFLRYKTSAAPSYKRSRMAKWRFSPCPITPLRPSSWFEFLDGREVASARINWYKMASYLGWLGLDKNEGGLGMAKEVSETMAWLAVPDHIEQYIEWHRKRVGALNRGVLQFFGFIGSVVRPEVGYLRQRPEFLKTLPPEYGSYDWDALCQRQFELLDQLTQSYKDEIVASRTSMEPLKHILQAPQPMDAMADMIQRIRADRPVGQPRREAFWARDLMLLRMLISNPLRFRMLASLTWRADNTGELYQRPDKSWWIHISRAKFKNVKGAAGDGDYDSQIHPSAWRDIERYLFIFRPKLLREPTDLVFLTMPSHGVTEHRPWEGLSQHVARLTERYLVRCVGIRAHAFRHIVATSILKANGGDYKTAALVLNDRPVTVERHYAWLRSNDGSERMAELLDSSFKRM</sequence>
<organism evidence="3 4">
    <name type="scientific">Achromobacter ruhlandii</name>
    <dbReference type="NCBI Taxonomy" id="72557"/>
    <lineage>
        <taxon>Bacteria</taxon>
        <taxon>Pseudomonadati</taxon>
        <taxon>Pseudomonadota</taxon>
        <taxon>Betaproteobacteria</taxon>
        <taxon>Burkholderiales</taxon>
        <taxon>Alcaligenaceae</taxon>
        <taxon>Achromobacter</taxon>
    </lineage>
</organism>
<feature type="domain" description="Tyr recombinase" evidence="2">
    <location>
        <begin position="439"/>
        <end position="656"/>
    </location>
</feature>
<evidence type="ECO:0000313" key="3">
    <source>
        <dbReference type="EMBL" id="CAB3940893.1"/>
    </source>
</evidence>